<evidence type="ECO:0000313" key="2">
    <source>
        <dbReference type="Proteomes" id="UP000294927"/>
    </source>
</evidence>
<dbReference type="OrthoDB" id="3601157at2"/>
<comment type="caution">
    <text evidence="1">The sequence shown here is derived from an EMBL/GenBank/DDBJ whole genome shotgun (WGS) entry which is preliminary data.</text>
</comment>
<gene>
    <name evidence="1" type="ORF">CLV71_10792</name>
</gene>
<keyword evidence="2" id="KW-1185">Reference proteome</keyword>
<name>A0A4R7VJX1_9PSEU</name>
<dbReference type="RefSeq" id="WP_133904456.1">
    <property type="nucleotide sequence ID" value="NZ_SOCP01000007.1"/>
</dbReference>
<dbReference type="ESTHER" id="9pseu-a0a4r7vjx1">
    <property type="family name" value="Dieckmann_Cyclase"/>
</dbReference>
<proteinExistence type="predicted"/>
<evidence type="ECO:0000313" key="1">
    <source>
        <dbReference type="EMBL" id="TDV49753.1"/>
    </source>
</evidence>
<organism evidence="1 2">
    <name type="scientific">Actinophytocola oryzae</name>
    <dbReference type="NCBI Taxonomy" id="502181"/>
    <lineage>
        <taxon>Bacteria</taxon>
        <taxon>Bacillati</taxon>
        <taxon>Actinomycetota</taxon>
        <taxon>Actinomycetes</taxon>
        <taxon>Pseudonocardiales</taxon>
        <taxon>Pseudonocardiaceae</taxon>
    </lineage>
</organism>
<sequence length="263" mass="28473">MRQSDSWRRVRVGTVERSVLAVDFDFTGRPEANFGDFAEVSDLDHALWQTVAPRDSARDLLPANEYLDFWAAGVGGRVDAVMGYCVGCVFLPALADRIESACGRRPELVLFDPQPVSVADLHRDFGRIVELITTLSGPERQRLLIEGGNVCDAAGDDFPKAATQIVGLYDDAISAAFTRLALDNAMRAEFTEMFRSYVSYLAAAARLSADVDWAAGTALTSQGSSAGAKSARTEICFPVRPADLLRDARVADAVFDLLDAGTE</sequence>
<protein>
    <submittedName>
        <fullName evidence="1">Uncharacterized protein</fullName>
    </submittedName>
</protein>
<dbReference type="Proteomes" id="UP000294927">
    <property type="component" value="Unassembled WGS sequence"/>
</dbReference>
<reference evidence="1 2" key="1">
    <citation type="submission" date="2019-03" db="EMBL/GenBank/DDBJ databases">
        <title>Genomic Encyclopedia of Archaeal and Bacterial Type Strains, Phase II (KMG-II): from individual species to whole genera.</title>
        <authorList>
            <person name="Goeker M."/>
        </authorList>
    </citation>
    <scope>NUCLEOTIDE SEQUENCE [LARGE SCALE GENOMIC DNA]</scope>
    <source>
        <strain evidence="1 2">DSM 45499</strain>
    </source>
</reference>
<dbReference type="EMBL" id="SOCP01000007">
    <property type="protein sequence ID" value="TDV49753.1"/>
    <property type="molecule type" value="Genomic_DNA"/>
</dbReference>
<dbReference type="AlphaFoldDB" id="A0A4R7VJX1"/>
<accession>A0A4R7VJX1</accession>